<dbReference type="Proteomes" id="UP000000248">
    <property type="component" value="Chromosome"/>
</dbReference>
<dbReference type="Pfam" id="PF00043">
    <property type="entry name" value="GST_C"/>
    <property type="match status" value="1"/>
</dbReference>
<evidence type="ECO:0000256" key="1">
    <source>
        <dbReference type="RuleBase" id="RU003494"/>
    </source>
</evidence>
<name>A5EYD4_DICNV</name>
<dbReference type="SFLD" id="SFLDG00358">
    <property type="entry name" value="Main_(cytGST)"/>
    <property type="match status" value="1"/>
</dbReference>
<feature type="domain" description="GST N-terminal" evidence="2">
    <location>
        <begin position="9"/>
        <end position="87"/>
    </location>
</feature>
<keyword evidence="3" id="KW-0808">Transferase</keyword>
<reference evidence="3 4" key="1">
    <citation type="journal article" date="2007" name="Nat. Biotechnol.">
        <title>Genome sequence and identification of candidate vaccine antigens from the animal pathogen Dichelobacter nodosus.</title>
        <authorList>
            <person name="Myers G.S."/>
            <person name="Parker D."/>
            <person name="Al-Hasani K."/>
            <person name="Kennan R.M."/>
            <person name="Seemann T."/>
            <person name="Ren Q."/>
            <person name="Badger J.H."/>
            <person name="Selengut J.D."/>
            <person name="Deboy R.T."/>
            <person name="Tettelin H."/>
            <person name="Boyce J.D."/>
            <person name="McCarl V.P."/>
            <person name="Han X."/>
            <person name="Nelson W.C."/>
            <person name="Madupu R."/>
            <person name="Mohamoud Y."/>
            <person name="Holley T."/>
            <person name="Fedorova N."/>
            <person name="Khouri H."/>
            <person name="Bottomley S.P."/>
            <person name="Whittington R.J."/>
            <person name="Adler B."/>
            <person name="Songer J.G."/>
            <person name="Rood J.I."/>
            <person name="Paulsen I.T."/>
        </authorList>
    </citation>
    <scope>NUCLEOTIDE SEQUENCE [LARGE SCALE GENOMIC DNA]</scope>
    <source>
        <strain evidence="3 4">VCS1703A</strain>
    </source>
</reference>
<protein>
    <submittedName>
        <fullName evidence="3">Stringent starvation protein A</fullName>
        <ecNumber evidence="3">2.5.1.18</ecNumber>
    </submittedName>
</protein>
<dbReference type="AlphaFoldDB" id="A5EYD4"/>
<dbReference type="EC" id="2.5.1.18" evidence="3"/>
<dbReference type="InterPro" id="IPR050983">
    <property type="entry name" value="GST_Omega/HSP26"/>
</dbReference>
<dbReference type="HOGENOM" id="CLU_011226_9_3_6"/>
<sequence length="215" mass="24632">MSILSQKRSGLALLSSPKHISSHRIRIVCHAKDLEIEYIDIDPDNLPEDLLEVNPTGRLPTLIDRDLVLFNDRVVSEYLDERFPHPALMPIEANQRAKIRLFCLEIENNWYPLAEQIEHEKMSAAKKKAAIKSLREAVLMIAPLLKESHFAIGTELSLLDCCMLPILWRLESFEISLPKTAAAQPLIDYMDYHFKQDYFVAALSKYESGLRTVSE</sequence>
<dbReference type="eggNOG" id="COG0625">
    <property type="taxonomic scope" value="Bacteria"/>
</dbReference>
<dbReference type="SFLD" id="SFLDS00019">
    <property type="entry name" value="Glutathione_Transferase_(cytos"/>
    <property type="match status" value="1"/>
</dbReference>
<keyword evidence="4" id="KW-1185">Reference proteome</keyword>
<dbReference type="EMBL" id="CP000513">
    <property type="protein sequence ID" value="ABQ13306.1"/>
    <property type="molecule type" value="Genomic_DNA"/>
</dbReference>
<dbReference type="PROSITE" id="PS50404">
    <property type="entry name" value="GST_NTER"/>
    <property type="match status" value="1"/>
</dbReference>
<organism evidence="3 4">
    <name type="scientific">Dichelobacter nodosus (strain VCS1703A)</name>
    <dbReference type="NCBI Taxonomy" id="246195"/>
    <lineage>
        <taxon>Bacteria</taxon>
        <taxon>Pseudomonadati</taxon>
        <taxon>Pseudomonadota</taxon>
        <taxon>Gammaproteobacteria</taxon>
        <taxon>Cardiobacteriales</taxon>
        <taxon>Cardiobacteriaceae</taxon>
        <taxon>Dichelobacter</taxon>
    </lineage>
</organism>
<dbReference type="InterPro" id="IPR004045">
    <property type="entry name" value="Glutathione_S-Trfase_N"/>
</dbReference>
<dbReference type="KEGG" id="dno:DNO_0851"/>
<dbReference type="SUPFAM" id="SSF52833">
    <property type="entry name" value="Thioredoxin-like"/>
    <property type="match status" value="1"/>
</dbReference>
<dbReference type="InterPro" id="IPR036282">
    <property type="entry name" value="Glutathione-S-Trfase_C_sf"/>
</dbReference>
<dbReference type="InterPro" id="IPR040079">
    <property type="entry name" value="Glutathione_S-Trfase"/>
</dbReference>
<evidence type="ECO:0000313" key="3">
    <source>
        <dbReference type="EMBL" id="ABQ13306.1"/>
    </source>
</evidence>
<evidence type="ECO:0000259" key="2">
    <source>
        <dbReference type="PROSITE" id="PS50404"/>
    </source>
</evidence>
<dbReference type="InterPro" id="IPR004046">
    <property type="entry name" value="GST_C"/>
</dbReference>
<dbReference type="PANTHER" id="PTHR43968">
    <property type="match status" value="1"/>
</dbReference>
<dbReference type="GO" id="GO:0004364">
    <property type="term" value="F:glutathione transferase activity"/>
    <property type="evidence" value="ECO:0007669"/>
    <property type="project" value="UniProtKB-EC"/>
</dbReference>
<comment type="similarity">
    <text evidence="1">Belongs to the GST superfamily.</text>
</comment>
<dbReference type="STRING" id="246195.DNO_0851"/>
<proteinExistence type="inferred from homology"/>
<dbReference type="InterPro" id="IPR036249">
    <property type="entry name" value="Thioredoxin-like_sf"/>
</dbReference>
<dbReference type="SUPFAM" id="SSF47616">
    <property type="entry name" value="GST C-terminal domain-like"/>
    <property type="match status" value="1"/>
</dbReference>
<dbReference type="OrthoDB" id="9781431at2"/>
<accession>A5EYD4</accession>
<dbReference type="Pfam" id="PF02798">
    <property type="entry name" value="GST_N"/>
    <property type="match status" value="1"/>
</dbReference>
<gene>
    <name evidence="3" type="ordered locus">DNO_0851</name>
</gene>
<dbReference type="Gene3D" id="3.40.30.10">
    <property type="entry name" value="Glutaredoxin"/>
    <property type="match status" value="1"/>
</dbReference>
<dbReference type="GO" id="GO:0005737">
    <property type="term" value="C:cytoplasm"/>
    <property type="evidence" value="ECO:0007669"/>
    <property type="project" value="TreeGrafter"/>
</dbReference>
<dbReference type="PANTHER" id="PTHR43968:SF6">
    <property type="entry name" value="GLUTATHIONE S-TRANSFERASE OMEGA"/>
    <property type="match status" value="1"/>
</dbReference>
<dbReference type="Gene3D" id="1.20.1050.10">
    <property type="match status" value="1"/>
</dbReference>
<dbReference type="RefSeq" id="WP_012031172.1">
    <property type="nucleotide sequence ID" value="NC_009446.1"/>
</dbReference>
<evidence type="ECO:0000313" key="4">
    <source>
        <dbReference type="Proteomes" id="UP000000248"/>
    </source>
</evidence>